<evidence type="ECO:0000313" key="1">
    <source>
        <dbReference type="EMBL" id="OLS03101.1"/>
    </source>
</evidence>
<sequence>MKHIAFISEHDGSGLKAKVEQWIKENKEKVKEIVNIEYAENANVYYATITYLD</sequence>
<dbReference type="AlphaFoldDB" id="A0A1U7M737"/>
<name>A0A1U7M737_TISCR</name>
<accession>A0A1U7M737</accession>
<organism evidence="1 2">
    <name type="scientific">Tissierella creatinophila DSM 6911</name>
    <dbReference type="NCBI Taxonomy" id="1123403"/>
    <lineage>
        <taxon>Bacteria</taxon>
        <taxon>Bacillati</taxon>
        <taxon>Bacillota</taxon>
        <taxon>Tissierellia</taxon>
        <taxon>Tissierellales</taxon>
        <taxon>Tissierellaceae</taxon>
        <taxon>Tissierella</taxon>
    </lineage>
</organism>
<keyword evidence="2" id="KW-1185">Reference proteome</keyword>
<dbReference type="Proteomes" id="UP000186112">
    <property type="component" value="Unassembled WGS sequence"/>
</dbReference>
<dbReference type="RefSeq" id="WP_158016420.1">
    <property type="nucleotide sequence ID" value="NZ_LTDM01000011.1"/>
</dbReference>
<proteinExistence type="predicted"/>
<reference evidence="1 2" key="1">
    <citation type="submission" date="2016-02" db="EMBL/GenBank/DDBJ databases">
        <title>Genome sequence of Tissierella creatinophila DSM 6911.</title>
        <authorList>
            <person name="Poehlein A."/>
            <person name="Daniel R."/>
        </authorList>
    </citation>
    <scope>NUCLEOTIDE SEQUENCE [LARGE SCALE GENOMIC DNA]</scope>
    <source>
        <strain evidence="1 2">DSM 6911</strain>
    </source>
</reference>
<evidence type="ECO:0000313" key="2">
    <source>
        <dbReference type="Proteomes" id="UP000186112"/>
    </source>
</evidence>
<dbReference type="EMBL" id="LTDM01000011">
    <property type="protein sequence ID" value="OLS03101.1"/>
    <property type="molecule type" value="Genomic_DNA"/>
</dbReference>
<comment type="caution">
    <text evidence="1">The sequence shown here is derived from an EMBL/GenBank/DDBJ whole genome shotgun (WGS) entry which is preliminary data.</text>
</comment>
<gene>
    <name evidence="1" type="ORF">TICRE_07970</name>
</gene>
<protein>
    <submittedName>
        <fullName evidence="1">Uncharacterized protein</fullName>
    </submittedName>
</protein>